<dbReference type="GO" id="GO:0005886">
    <property type="term" value="C:plasma membrane"/>
    <property type="evidence" value="ECO:0007669"/>
    <property type="project" value="UniProtKB-SubCell"/>
</dbReference>
<feature type="transmembrane region" description="Helical" evidence="6">
    <location>
        <begin position="38"/>
        <end position="57"/>
    </location>
</feature>
<dbReference type="AlphaFoldDB" id="A0A238YHX4"/>
<feature type="transmembrane region" description="Helical" evidence="6">
    <location>
        <begin position="118"/>
        <end position="137"/>
    </location>
</feature>
<dbReference type="Proteomes" id="UP000198405">
    <property type="component" value="Unassembled WGS sequence"/>
</dbReference>
<evidence type="ECO:0000256" key="1">
    <source>
        <dbReference type="ARBA" id="ARBA00004651"/>
    </source>
</evidence>
<evidence type="ECO:0000256" key="3">
    <source>
        <dbReference type="ARBA" id="ARBA00022692"/>
    </source>
</evidence>
<name>A0A238YHX4_9BACT</name>
<evidence type="ECO:0000256" key="6">
    <source>
        <dbReference type="SAM" id="Phobius"/>
    </source>
</evidence>
<dbReference type="Pfam" id="PF03706">
    <property type="entry name" value="LPG_synthase_TM"/>
    <property type="match status" value="1"/>
</dbReference>
<keyword evidence="2" id="KW-1003">Cell membrane</keyword>
<feature type="transmembrane region" description="Helical" evidence="6">
    <location>
        <begin position="143"/>
        <end position="164"/>
    </location>
</feature>
<dbReference type="PANTHER" id="PTHR39087">
    <property type="entry name" value="UPF0104 MEMBRANE PROTEIN MJ1595"/>
    <property type="match status" value="1"/>
</dbReference>
<keyword evidence="4 6" id="KW-1133">Transmembrane helix</keyword>
<sequence>MKKTNLIVSAFIFALFIYILYKFDVFSQLGLMLKTADYSLVFLSFLVYLSVYFFRALRLRLYIEEVSIAEMFSVIGVHTFFNNILPFRSGETSFPIILKKLFSIEITKSSMVLLGARIFDLVSLSILFLFSLFFVSFSDRRLIFFPIIAVLIMGFLLVLSYKILHFFKGKVPFFEKILLVSAIFVKIDKLVMMFLFSILIWSLKFTAFMLILKAAHLNIGFFKTIFVSTFAELTTVLPIHSFGGFGTFEAGMVGGFSLIGIDPKEALPYAVYFHSLVLLISGVMAISGWIYLSFKVRKG</sequence>
<organism evidence="7 8">
    <name type="scientific">Desulfurobacterium atlanticum</name>
    <dbReference type="NCBI Taxonomy" id="240169"/>
    <lineage>
        <taxon>Bacteria</taxon>
        <taxon>Pseudomonadati</taxon>
        <taxon>Aquificota</taxon>
        <taxon>Aquificia</taxon>
        <taxon>Desulfurobacteriales</taxon>
        <taxon>Desulfurobacteriaceae</taxon>
        <taxon>Desulfurobacterium</taxon>
    </lineage>
</organism>
<comment type="subcellular location">
    <subcellularLocation>
        <location evidence="1">Cell membrane</location>
        <topology evidence="1">Multi-pass membrane protein</topology>
    </subcellularLocation>
</comment>
<gene>
    <name evidence="7" type="ORF">SAMN06265340_103117</name>
</gene>
<feature type="transmembrane region" description="Helical" evidence="6">
    <location>
        <begin position="176"/>
        <end position="201"/>
    </location>
</feature>
<evidence type="ECO:0008006" key="9">
    <source>
        <dbReference type="Google" id="ProtNLM"/>
    </source>
</evidence>
<protein>
    <recommendedName>
        <fullName evidence="9">Lysylphosphatidylglycerol synthase TM region</fullName>
    </recommendedName>
</protein>
<keyword evidence="8" id="KW-1185">Reference proteome</keyword>
<feature type="transmembrane region" description="Helical" evidence="6">
    <location>
        <begin position="271"/>
        <end position="292"/>
    </location>
</feature>
<dbReference type="EMBL" id="FZOB01000003">
    <property type="protein sequence ID" value="SNR69989.1"/>
    <property type="molecule type" value="Genomic_DNA"/>
</dbReference>
<keyword evidence="5 6" id="KW-0472">Membrane</keyword>
<dbReference type="RefSeq" id="WP_089322664.1">
    <property type="nucleotide sequence ID" value="NZ_FZOB01000003.1"/>
</dbReference>
<keyword evidence="3 6" id="KW-0812">Transmembrane</keyword>
<evidence type="ECO:0000256" key="4">
    <source>
        <dbReference type="ARBA" id="ARBA00022989"/>
    </source>
</evidence>
<evidence type="ECO:0000313" key="8">
    <source>
        <dbReference type="Proteomes" id="UP000198405"/>
    </source>
</evidence>
<evidence type="ECO:0000313" key="7">
    <source>
        <dbReference type="EMBL" id="SNR69989.1"/>
    </source>
</evidence>
<dbReference type="InterPro" id="IPR022791">
    <property type="entry name" value="L-PG_synthase/AglD"/>
</dbReference>
<evidence type="ECO:0000256" key="5">
    <source>
        <dbReference type="ARBA" id="ARBA00023136"/>
    </source>
</evidence>
<accession>A0A238YHX4</accession>
<evidence type="ECO:0000256" key="2">
    <source>
        <dbReference type="ARBA" id="ARBA00022475"/>
    </source>
</evidence>
<dbReference type="PANTHER" id="PTHR39087:SF2">
    <property type="entry name" value="UPF0104 MEMBRANE PROTEIN MJ1595"/>
    <property type="match status" value="1"/>
</dbReference>
<dbReference type="OrthoDB" id="421014at2"/>
<reference evidence="8" key="1">
    <citation type="submission" date="2017-06" db="EMBL/GenBank/DDBJ databases">
        <authorList>
            <person name="Varghese N."/>
            <person name="Submissions S."/>
        </authorList>
    </citation>
    <scope>NUCLEOTIDE SEQUENCE [LARGE SCALE GENOMIC DNA]</scope>
    <source>
        <strain evidence="8">DSM 15668</strain>
    </source>
</reference>
<proteinExistence type="predicted"/>